<dbReference type="GO" id="GO:0016743">
    <property type="term" value="F:carboxyl- or carbamoyltransferase activity"/>
    <property type="evidence" value="ECO:0007669"/>
    <property type="project" value="UniProtKB-UniRule"/>
</dbReference>
<keyword evidence="5" id="KW-0547">Nucleotide-binding</keyword>
<keyword evidence="5" id="KW-0276">Fatty acid metabolism</keyword>
<dbReference type="Proteomes" id="UP000035174">
    <property type="component" value="Unassembled WGS sequence"/>
</dbReference>
<dbReference type="Proteomes" id="UP000250200">
    <property type="component" value="Unassembled WGS sequence"/>
</dbReference>
<name>A0A075MXG2_STRAG</name>
<keyword evidence="5" id="KW-0067">ATP-binding</keyword>
<evidence type="ECO:0000313" key="7">
    <source>
        <dbReference type="EMBL" id="KLJ28072.1"/>
    </source>
</evidence>
<keyword evidence="10" id="KW-0436">Ligase</keyword>
<accession>A0A075MXG2</accession>
<dbReference type="EMBL" id="LR134265">
    <property type="protein sequence ID" value="VED66054.1"/>
    <property type="molecule type" value="Genomic_DNA"/>
</dbReference>
<evidence type="ECO:0000256" key="4">
    <source>
        <dbReference type="ARBA" id="ARBA00023098"/>
    </source>
</evidence>
<keyword evidence="5" id="KW-0479">Metal-binding</keyword>
<reference evidence="10 14" key="4">
    <citation type="submission" date="2018-06" db="EMBL/GenBank/DDBJ databases">
        <authorList>
            <consortium name="Pathogen Informatics"/>
            <person name="Doyle S."/>
        </authorList>
    </citation>
    <scope>NUCLEOTIDE SEQUENCE [LARGE SCALE GENOMIC DNA]</scope>
    <source>
        <strain evidence="10 14">NCTC8181</strain>
    </source>
</reference>
<keyword evidence="5" id="KW-0862">Zinc</keyword>
<reference evidence="7 12" key="1">
    <citation type="journal article" date="2015" name="PLoS ONE">
        <title>Genomic analysis reveals the molecular basis for capsule loss in the group B streptococcus population.</title>
        <authorList>
            <consortium name="DEVANI Consortium"/>
            <person name="Rosini R."/>
            <person name="Campisi E."/>
            <person name="De Chiara M."/>
            <person name="Tettelin H."/>
            <person name="Rinaudo D."/>
            <person name="Toniolo C."/>
            <person name="Metruccio M."/>
            <person name="Guidotti S."/>
            <person name="Sorensen U.B."/>
            <person name="Kilian M."/>
            <person name="Ramirez M."/>
            <person name="Janulczyk R."/>
            <person name="Donati C."/>
            <person name="Grandi G."/>
            <person name="Margarit I."/>
        </authorList>
    </citation>
    <scope>NUCLEOTIDE SEQUENCE [LARGE SCALE GENOMIC DNA]</scope>
    <source>
        <strain evidence="7 12">ES-PW-063</strain>
    </source>
</reference>
<keyword evidence="4 5" id="KW-0443">Lipid metabolism</keyword>
<evidence type="ECO:0000313" key="9">
    <source>
        <dbReference type="EMBL" id="RDY82540.1"/>
    </source>
</evidence>
<comment type="cofactor">
    <cofactor evidence="5">
        <name>Zn(2+)</name>
        <dbReference type="ChEBI" id="CHEBI:29105"/>
    </cofactor>
    <text evidence="5">Binds 1 zinc ion per subunit.</text>
</comment>
<dbReference type="EMBL" id="MAWT01000042">
    <property type="protein sequence ID" value="OCM70829.1"/>
    <property type="molecule type" value="Genomic_DNA"/>
</dbReference>
<keyword evidence="1 5" id="KW-0444">Lipid biosynthesis</keyword>
<dbReference type="PRINTS" id="PR01070">
    <property type="entry name" value="ACCCTRFRASEB"/>
</dbReference>
<keyword evidence="5" id="KW-0963">Cytoplasm</keyword>
<evidence type="ECO:0000313" key="11">
    <source>
        <dbReference type="EMBL" id="VED66054.1"/>
    </source>
</evidence>
<dbReference type="GO" id="GO:2001295">
    <property type="term" value="P:malonyl-CoA biosynthetic process"/>
    <property type="evidence" value="ECO:0007669"/>
    <property type="project" value="UniProtKB-UniRule"/>
</dbReference>
<feature type="binding site" evidence="5">
    <location>
        <position position="56"/>
    </location>
    <ligand>
        <name>Zn(2+)</name>
        <dbReference type="ChEBI" id="CHEBI:29105"/>
    </ligand>
</feature>
<reference evidence="9 15" key="3">
    <citation type="journal article" date="2018" name="Emerg. Microbes Infect.">
        <title>Phenotypic and molecular analysis of nontypeable Group B streptococci: identification of cps2a and hybrid cps2a/cps5 Group B streptococcal capsule gene clusters.</title>
        <authorList>
            <person name="Alhhazmi A."/>
            <person name="Tyrrell G.J."/>
        </authorList>
    </citation>
    <scope>NUCLEOTIDE SEQUENCE [LARGE SCALE GENOMIC DNA]</scope>
    <source>
        <strain evidence="9 15">PLGBS17</strain>
    </source>
</reference>
<feature type="binding site" evidence="5">
    <location>
        <position position="38"/>
    </location>
    <ligand>
        <name>Zn(2+)</name>
        <dbReference type="ChEBI" id="CHEBI:29105"/>
    </ligand>
</feature>
<evidence type="ECO:0000313" key="13">
    <source>
        <dbReference type="Proteomes" id="UP000093122"/>
    </source>
</evidence>
<evidence type="ECO:0000256" key="1">
    <source>
        <dbReference type="ARBA" id="ARBA00022516"/>
    </source>
</evidence>
<organism evidence="10 14">
    <name type="scientific">Streptococcus agalactiae</name>
    <dbReference type="NCBI Taxonomy" id="1311"/>
    <lineage>
        <taxon>Bacteria</taxon>
        <taxon>Bacillati</taxon>
        <taxon>Bacillota</taxon>
        <taxon>Bacilli</taxon>
        <taxon>Lactobacillales</taxon>
        <taxon>Streptococcaceae</taxon>
        <taxon>Streptococcus</taxon>
    </lineage>
</organism>
<dbReference type="SUPFAM" id="SSF52096">
    <property type="entry name" value="ClpP/crotonase"/>
    <property type="match status" value="1"/>
</dbReference>
<keyword evidence="5" id="KW-0275">Fatty acid biosynthesis</keyword>
<evidence type="ECO:0000313" key="10">
    <source>
        <dbReference type="EMBL" id="SQA17694.1"/>
    </source>
</evidence>
<comment type="subcellular location">
    <subcellularLocation>
        <location evidence="5">Cytoplasm</location>
    </subcellularLocation>
</comment>
<gene>
    <name evidence="5 10" type="primary">accD</name>
    <name evidence="8" type="ORF">AX245_03115</name>
    <name evidence="9" type="ORF">C4618_05320</name>
    <name evidence="10" type="ORF">NCTC8181_00645</name>
    <name evidence="11" type="ORF">NCTC8184_02133</name>
    <name evidence="7" type="ORF">WA45_09410</name>
</gene>
<dbReference type="InterPro" id="IPR034733">
    <property type="entry name" value="AcCoA_carboxyl_beta"/>
</dbReference>
<dbReference type="Proteomes" id="UP000256718">
    <property type="component" value="Unassembled WGS sequence"/>
</dbReference>
<dbReference type="EMBL" id="UAVB01000001">
    <property type="protein sequence ID" value="SQA17694.1"/>
    <property type="molecule type" value="Genomic_DNA"/>
</dbReference>
<dbReference type="GO" id="GO:0006633">
    <property type="term" value="P:fatty acid biosynthetic process"/>
    <property type="evidence" value="ECO:0007669"/>
    <property type="project" value="UniProtKB-KW"/>
</dbReference>
<reference evidence="8 13" key="2">
    <citation type="journal article" date="2016" name="Sci. Rep.">
        <title>Serotype IV Streptococcus agalactiae ST-452 has arisen from large genomic recombination events between CC23 and the hypervirulent CC17 lineages.</title>
        <authorList>
            <person name="Campisi E."/>
            <person name="Rinaudo C.D."/>
            <person name="Donati C."/>
            <person name="Barucco M."/>
            <person name="Torricelli G."/>
            <person name="Edwards M.S."/>
            <person name="Baker C.J."/>
            <person name="Margarit I."/>
            <person name="Rosini R."/>
        </authorList>
    </citation>
    <scope>NUCLEOTIDE SEQUENCE [LARGE SCALE GENOMIC DNA]</scope>
    <source>
        <strain evidence="8 13">CZ-PW-140</strain>
    </source>
</reference>
<evidence type="ECO:0000313" key="12">
    <source>
        <dbReference type="Proteomes" id="UP000035174"/>
    </source>
</evidence>
<dbReference type="Pfam" id="PF01039">
    <property type="entry name" value="Carboxyl_trans"/>
    <property type="match status" value="1"/>
</dbReference>
<evidence type="ECO:0000313" key="14">
    <source>
        <dbReference type="Proteomes" id="UP000250200"/>
    </source>
</evidence>
<dbReference type="InterPro" id="IPR000438">
    <property type="entry name" value="Acetyl_CoA_COase_Trfase_b_su"/>
</dbReference>
<evidence type="ECO:0000256" key="3">
    <source>
        <dbReference type="ARBA" id="ARBA00022771"/>
    </source>
</evidence>
<comment type="pathway">
    <text evidence="5">Lipid metabolism; malonyl-CoA biosynthesis; malonyl-CoA from acetyl-CoA: step 1/1.</text>
</comment>
<feature type="domain" description="CoA carboxyltransferase N-terminal" evidence="6">
    <location>
        <begin position="34"/>
        <end position="291"/>
    </location>
</feature>
<dbReference type="InterPro" id="IPR029045">
    <property type="entry name" value="ClpP/crotonase-like_dom_sf"/>
</dbReference>
<dbReference type="EMBL" id="QHGZ01000135">
    <property type="protein sequence ID" value="RDY82540.1"/>
    <property type="molecule type" value="Genomic_DNA"/>
</dbReference>
<comment type="catalytic activity">
    <reaction evidence="5">
        <text>N(6)-carboxybiotinyl-L-lysyl-[protein] + acetyl-CoA = N(6)-biotinyl-L-lysyl-[protein] + malonyl-CoA</text>
        <dbReference type="Rhea" id="RHEA:54728"/>
        <dbReference type="Rhea" id="RHEA-COMP:10505"/>
        <dbReference type="Rhea" id="RHEA-COMP:10506"/>
        <dbReference type="ChEBI" id="CHEBI:57288"/>
        <dbReference type="ChEBI" id="CHEBI:57384"/>
        <dbReference type="ChEBI" id="CHEBI:83144"/>
        <dbReference type="ChEBI" id="CHEBI:83145"/>
        <dbReference type="EC" id="2.1.3.15"/>
    </reaction>
</comment>
<comment type="similarity">
    <text evidence="5">Belongs to the AccD/PCCB family.</text>
</comment>
<comment type="function">
    <text evidence="5">Component of the acetyl coenzyme A carboxylase (ACC) complex. Biotin carboxylase (BC) catalyzes the carboxylation of biotin on its carrier protein (BCCP) and then the CO(2) group is transferred by the transcarboxylase to acetyl-CoA to form malonyl-CoA.</text>
</comment>
<dbReference type="PANTHER" id="PTHR42995:SF5">
    <property type="entry name" value="ACETYL-COENZYME A CARBOXYLASE CARBOXYL TRANSFERASE SUBUNIT BETA, CHLOROPLASTIC"/>
    <property type="match status" value="1"/>
</dbReference>
<evidence type="ECO:0000256" key="5">
    <source>
        <dbReference type="HAMAP-Rule" id="MF_01395"/>
    </source>
</evidence>
<dbReference type="NCBIfam" id="TIGR00515">
    <property type="entry name" value="accD"/>
    <property type="match status" value="1"/>
</dbReference>
<feature type="binding site" evidence="5">
    <location>
        <position position="41"/>
    </location>
    <ligand>
        <name>Zn(2+)</name>
        <dbReference type="ChEBI" id="CHEBI:29105"/>
    </ligand>
</feature>
<dbReference type="Proteomes" id="UP000093122">
    <property type="component" value="Unassembled WGS sequence"/>
</dbReference>
<dbReference type="GO" id="GO:0003989">
    <property type="term" value="F:acetyl-CoA carboxylase activity"/>
    <property type="evidence" value="ECO:0007669"/>
    <property type="project" value="InterPro"/>
</dbReference>
<dbReference type="UniPathway" id="UPA00655">
    <property type="reaction ID" value="UER00711"/>
</dbReference>
<dbReference type="OMA" id="PEGLWIK"/>
<dbReference type="KEGG" id="sage:EN72_02125"/>
<evidence type="ECO:0000313" key="8">
    <source>
        <dbReference type="EMBL" id="OCM70829.1"/>
    </source>
</evidence>
<dbReference type="Gene3D" id="3.90.226.10">
    <property type="entry name" value="2-enoyl-CoA Hydratase, Chain A, domain 1"/>
    <property type="match status" value="1"/>
</dbReference>
<dbReference type="PROSITE" id="PS50980">
    <property type="entry name" value="COA_CT_NTER"/>
    <property type="match status" value="1"/>
</dbReference>
<dbReference type="AlphaFoldDB" id="A0A075MXG2"/>
<keyword evidence="3 5" id="KW-0863">Zinc-finger</keyword>
<dbReference type="EC" id="2.1.3.15" evidence="5"/>
<evidence type="ECO:0000313" key="15">
    <source>
        <dbReference type="Proteomes" id="UP000256718"/>
    </source>
</evidence>
<dbReference type="HAMAP" id="MF_01395">
    <property type="entry name" value="AcetylCoA_CT_beta"/>
    <property type="match status" value="1"/>
</dbReference>
<dbReference type="InterPro" id="IPR011762">
    <property type="entry name" value="COA_CT_N"/>
</dbReference>
<feature type="binding site" evidence="5">
    <location>
        <position position="59"/>
    </location>
    <ligand>
        <name>Zn(2+)</name>
        <dbReference type="ChEBI" id="CHEBI:29105"/>
    </ligand>
</feature>
<proteinExistence type="inferred from homology"/>
<dbReference type="RefSeq" id="WP_001173385.1">
    <property type="nucleotide sequence ID" value="NZ_AP018935.1"/>
</dbReference>
<dbReference type="PANTHER" id="PTHR42995">
    <property type="entry name" value="ACETYL-COENZYME A CARBOXYLASE CARBOXYL TRANSFERASE SUBUNIT BETA, CHLOROPLASTIC"/>
    <property type="match status" value="1"/>
</dbReference>
<evidence type="ECO:0000256" key="2">
    <source>
        <dbReference type="ARBA" id="ARBA00022679"/>
    </source>
</evidence>
<comment type="subunit">
    <text evidence="5">Acetyl-CoA carboxylase is a heterohexamer composed of biotin carboxyl carrier protein (AccB), biotin carboxylase (AccC) and two subunits each of ACCase subunit alpha (AccA) and ACCase subunit beta (AccD).</text>
</comment>
<dbReference type="GO" id="GO:0009317">
    <property type="term" value="C:acetyl-CoA carboxylase complex"/>
    <property type="evidence" value="ECO:0007669"/>
    <property type="project" value="InterPro"/>
</dbReference>
<evidence type="ECO:0000259" key="6">
    <source>
        <dbReference type="PROSITE" id="PS50980"/>
    </source>
</evidence>
<dbReference type="GO" id="GO:0005524">
    <property type="term" value="F:ATP binding"/>
    <property type="evidence" value="ECO:0007669"/>
    <property type="project" value="UniProtKB-KW"/>
</dbReference>
<evidence type="ECO:0000313" key="16">
    <source>
        <dbReference type="Proteomes" id="UP000268870"/>
    </source>
</evidence>
<dbReference type="Proteomes" id="UP000268870">
    <property type="component" value="Chromosome"/>
</dbReference>
<protein>
    <recommendedName>
        <fullName evidence="5">Acetyl-coenzyme A carboxylase carboxyl transferase subunit beta</fullName>
        <shortName evidence="5">ACCase subunit beta</shortName>
        <shortName evidence="5">Acetyl-CoA carboxylase carboxyltransferase subunit beta</shortName>
        <ecNumber evidence="5">2.1.3.15</ecNumber>
    </recommendedName>
</protein>
<sequence>MALFSKKDKYIRISPNKALGSSDKRSLPEVPDELFAKCPSCKHMIYQKDLGLAKICPACSYNFRISAQERLLLTVDEDSFEELFTGIETKDPLNFPNYREKLAATRQKTNLDEAVVTGLAKIKGQTTALAIMDSHFIMASMGTVVGEKLTRLFELATEKKLPIVIFTASGGARMQEGIMSLMQMAKVSAAVKRHSNQGLFYLTILTDPTTGGVTASFAMEGDIILAEPQALVGFAGRRVIETTVREDLPEGFQKAEFLLEHGFVDAIINRTELRDCIAQLIAFHGNEVGHE</sequence>
<dbReference type="GO" id="GO:0008270">
    <property type="term" value="F:zinc ion binding"/>
    <property type="evidence" value="ECO:0007669"/>
    <property type="project" value="UniProtKB-UniRule"/>
</dbReference>
<dbReference type="EMBL" id="LCVB01000033">
    <property type="protein sequence ID" value="KLJ28072.1"/>
    <property type="molecule type" value="Genomic_DNA"/>
</dbReference>
<keyword evidence="2 5" id="KW-0808">Transferase</keyword>
<comment type="caution">
    <text evidence="5">Lacks conserved residue(s) required for the propagation of feature annotation.</text>
</comment>
<reference evidence="11 16" key="5">
    <citation type="submission" date="2018-12" db="EMBL/GenBank/DDBJ databases">
        <authorList>
            <consortium name="Pathogen Informatics"/>
        </authorList>
    </citation>
    <scope>NUCLEOTIDE SEQUENCE [LARGE SCALE GENOMIC DNA]</scope>
    <source>
        <strain evidence="11 16">NCTC8184</strain>
    </source>
</reference>